<reference evidence="1" key="1">
    <citation type="submission" date="2010-05" db="EMBL/GenBank/DDBJ databases">
        <title>The draft genome of Desulfonatronospira thiodismutans ASO3-1.</title>
        <authorList>
            <consortium name="US DOE Joint Genome Institute (JGI-PGF)"/>
            <person name="Lucas S."/>
            <person name="Copeland A."/>
            <person name="Lapidus A."/>
            <person name="Cheng J.-F."/>
            <person name="Bruce D."/>
            <person name="Goodwin L."/>
            <person name="Pitluck S."/>
            <person name="Chertkov O."/>
            <person name="Brettin T."/>
            <person name="Detter J.C."/>
            <person name="Han C."/>
            <person name="Land M.L."/>
            <person name="Hauser L."/>
            <person name="Kyrpides N."/>
            <person name="Mikhailova N."/>
            <person name="Muyzer G."/>
            <person name="Woyke T."/>
        </authorList>
    </citation>
    <scope>NUCLEOTIDE SEQUENCE [LARGE SCALE GENOMIC DNA]</scope>
    <source>
        <strain evidence="1">ASO3-1</strain>
    </source>
</reference>
<organism evidence="1 2">
    <name type="scientific">Desulfonatronospira thiodismutans ASO3-1</name>
    <dbReference type="NCBI Taxonomy" id="555779"/>
    <lineage>
        <taxon>Bacteria</taxon>
        <taxon>Pseudomonadati</taxon>
        <taxon>Thermodesulfobacteriota</taxon>
        <taxon>Desulfovibrionia</taxon>
        <taxon>Desulfovibrionales</taxon>
        <taxon>Desulfonatronovibrionaceae</taxon>
        <taxon>Desulfonatronospira</taxon>
    </lineage>
</organism>
<gene>
    <name evidence="1" type="ORF">Dthio_PD1687</name>
</gene>
<dbReference type="Gene3D" id="3.30.160.250">
    <property type="match status" value="1"/>
</dbReference>
<dbReference type="RefSeq" id="WP_008869664.1">
    <property type="nucleotide sequence ID" value="NZ_ACJN02000002.1"/>
</dbReference>
<dbReference type="AlphaFoldDB" id="D6SNL0"/>
<dbReference type="OrthoDB" id="5519912at2"/>
<accession>D6SNL0</accession>
<evidence type="ECO:0000313" key="2">
    <source>
        <dbReference type="Proteomes" id="UP000005496"/>
    </source>
</evidence>
<comment type="caution">
    <text evidence="1">The sequence shown here is derived from an EMBL/GenBank/DDBJ whole genome shotgun (WGS) entry which is preliminary data.</text>
</comment>
<dbReference type="InterPro" id="IPR035069">
    <property type="entry name" value="TTHA1013/TTHA0281-like"/>
</dbReference>
<protein>
    <recommendedName>
        <fullName evidence="3">Type II toxin-antitoxin system HicB family antitoxin</fullName>
    </recommendedName>
</protein>
<sequence length="91" mass="10541">MQLQFTIHIWKKGDWFLAKCPELDFISQGTTRDEAEKNLMEVMQIQFEEMSLMGTLDDYLKECGYDFDKDTGTATPQAKMIGSESFEMQVV</sequence>
<dbReference type="SUPFAM" id="SSF143100">
    <property type="entry name" value="TTHA1013/TTHA0281-like"/>
    <property type="match status" value="1"/>
</dbReference>
<evidence type="ECO:0000313" key="1">
    <source>
        <dbReference type="EMBL" id="EFI34336.1"/>
    </source>
</evidence>
<name>D6SNL0_9BACT</name>
<proteinExistence type="predicted"/>
<dbReference type="EMBL" id="ACJN02000002">
    <property type="protein sequence ID" value="EFI34336.1"/>
    <property type="molecule type" value="Genomic_DNA"/>
</dbReference>
<dbReference type="Proteomes" id="UP000005496">
    <property type="component" value="Unassembled WGS sequence"/>
</dbReference>
<evidence type="ECO:0008006" key="3">
    <source>
        <dbReference type="Google" id="ProtNLM"/>
    </source>
</evidence>
<dbReference type="eggNOG" id="COG1598">
    <property type="taxonomic scope" value="Bacteria"/>
</dbReference>
<keyword evidence="2" id="KW-1185">Reference proteome</keyword>